<accession>A0A4Z2FCF0</accession>
<reference evidence="2 3" key="1">
    <citation type="submission" date="2019-03" db="EMBL/GenBank/DDBJ databases">
        <title>First draft genome of Liparis tanakae, snailfish: a comprehensive survey of snailfish specific genes.</title>
        <authorList>
            <person name="Kim W."/>
            <person name="Song I."/>
            <person name="Jeong J.-H."/>
            <person name="Kim D."/>
            <person name="Kim S."/>
            <person name="Ryu S."/>
            <person name="Song J.Y."/>
            <person name="Lee S.K."/>
        </authorList>
    </citation>
    <scope>NUCLEOTIDE SEQUENCE [LARGE SCALE GENOMIC DNA]</scope>
    <source>
        <tissue evidence="2">Muscle</tissue>
    </source>
</reference>
<name>A0A4Z2FCF0_9TELE</name>
<dbReference type="AlphaFoldDB" id="A0A4Z2FCF0"/>
<sequence length="150" mass="16384">MKATEEVTARLLCHIVFSLPGGEHFIKRPDARRTHLHHVDDVVGQPEEAEGQHDGQDELLAANVTPELGLPEPPQDADVADDDDGVREQKAQHELQRVLEDHLRPESEGHIMAGTEATITSAHSTASPRSTALRPVMRVTRCGHSTATSL</sequence>
<proteinExistence type="predicted"/>
<keyword evidence="3" id="KW-1185">Reference proteome</keyword>
<organism evidence="2 3">
    <name type="scientific">Liparis tanakae</name>
    <name type="common">Tanaka's snailfish</name>
    <dbReference type="NCBI Taxonomy" id="230148"/>
    <lineage>
        <taxon>Eukaryota</taxon>
        <taxon>Metazoa</taxon>
        <taxon>Chordata</taxon>
        <taxon>Craniata</taxon>
        <taxon>Vertebrata</taxon>
        <taxon>Euteleostomi</taxon>
        <taxon>Actinopterygii</taxon>
        <taxon>Neopterygii</taxon>
        <taxon>Teleostei</taxon>
        <taxon>Neoteleostei</taxon>
        <taxon>Acanthomorphata</taxon>
        <taxon>Eupercaria</taxon>
        <taxon>Perciformes</taxon>
        <taxon>Cottioidei</taxon>
        <taxon>Cottales</taxon>
        <taxon>Liparidae</taxon>
        <taxon>Liparis</taxon>
    </lineage>
</organism>
<protein>
    <submittedName>
        <fullName evidence="2">Uncharacterized protein</fullName>
    </submittedName>
</protein>
<dbReference type="EMBL" id="SRLO01001329">
    <property type="protein sequence ID" value="TNN38869.1"/>
    <property type="molecule type" value="Genomic_DNA"/>
</dbReference>
<evidence type="ECO:0000313" key="2">
    <source>
        <dbReference type="EMBL" id="TNN38869.1"/>
    </source>
</evidence>
<dbReference type="Proteomes" id="UP000314294">
    <property type="component" value="Unassembled WGS sequence"/>
</dbReference>
<feature type="region of interest" description="Disordered" evidence="1">
    <location>
        <begin position="66"/>
        <end position="89"/>
    </location>
</feature>
<evidence type="ECO:0000313" key="3">
    <source>
        <dbReference type="Proteomes" id="UP000314294"/>
    </source>
</evidence>
<comment type="caution">
    <text evidence="2">The sequence shown here is derived from an EMBL/GenBank/DDBJ whole genome shotgun (WGS) entry which is preliminary data.</text>
</comment>
<gene>
    <name evidence="2" type="ORF">EYF80_050954</name>
</gene>
<evidence type="ECO:0000256" key="1">
    <source>
        <dbReference type="SAM" id="MobiDB-lite"/>
    </source>
</evidence>